<dbReference type="InterPro" id="IPR036928">
    <property type="entry name" value="AS_sf"/>
</dbReference>
<dbReference type="GO" id="GO:0006979">
    <property type="term" value="P:response to oxidative stress"/>
    <property type="evidence" value="ECO:0007669"/>
    <property type="project" value="InterPro"/>
</dbReference>
<dbReference type="EMBL" id="BMLP01000008">
    <property type="protein sequence ID" value="GGO37089.1"/>
    <property type="molecule type" value="Genomic_DNA"/>
</dbReference>
<gene>
    <name evidence="2" type="ORF">GCM10010991_32150</name>
</gene>
<proteinExistence type="predicted"/>
<dbReference type="RefSeq" id="WP_229704436.1">
    <property type="nucleotide sequence ID" value="NZ_BMLP01000008.1"/>
</dbReference>
<dbReference type="GO" id="GO:0020037">
    <property type="term" value="F:heme binding"/>
    <property type="evidence" value="ECO:0007669"/>
    <property type="project" value="InterPro"/>
</dbReference>
<dbReference type="PANTHER" id="PTHR11895">
    <property type="entry name" value="TRANSAMIDASE"/>
    <property type="match status" value="1"/>
</dbReference>
<dbReference type="GO" id="GO:0016787">
    <property type="term" value="F:hydrolase activity"/>
    <property type="evidence" value="ECO:0007669"/>
    <property type="project" value="UniProtKB-KW"/>
</dbReference>
<dbReference type="SUPFAM" id="SSF75304">
    <property type="entry name" value="Amidase signature (AS) enzymes"/>
    <property type="match status" value="1"/>
</dbReference>
<dbReference type="AlphaFoldDB" id="A0A917YPS4"/>
<dbReference type="Proteomes" id="UP000598196">
    <property type="component" value="Unassembled WGS sequence"/>
</dbReference>
<protein>
    <submittedName>
        <fullName evidence="2">Allophanate hydrolase</fullName>
    </submittedName>
</protein>
<evidence type="ECO:0000259" key="1">
    <source>
        <dbReference type="PROSITE" id="PS50873"/>
    </source>
</evidence>
<keyword evidence="2" id="KW-0378">Hydrolase</keyword>
<dbReference type="PROSITE" id="PS50873">
    <property type="entry name" value="PEROXIDASE_4"/>
    <property type="match status" value="1"/>
</dbReference>
<dbReference type="Gene3D" id="1.20.58.1700">
    <property type="match status" value="1"/>
</dbReference>
<evidence type="ECO:0000313" key="3">
    <source>
        <dbReference type="Proteomes" id="UP000598196"/>
    </source>
</evidence>
<organism evidence="2 3">
    <name type="scientific">Gemmobacter aquaticus</name>
    <dbReference type="NCBI Taxonomy" id="490185"/>
    <lineage>
        <taxon>Bacteria</taxon>
        <taxon>Pseudomonadati</taxon>
        <taxon>Pseudomonadota</taxon>
        <taxon>Alphaproteobacteria</taxon>
        <taxon>Rhodobacterales</taxon>
        <taxon>Paracoccaceae</taxon>
        <taxon>Gemmobacter</taxon>
    </lineage>
</organism>
<keyword evidence="3" id="KW-1185">Reference proteome</keyword>
<feature type="domain" description="Plant heme peroxidase family profile" evidence="1">
    <location>
        <begin position="54"/>
        <end position="225"/>
    </location>
</feature>
<name>A0A917YPS4_9RHOB</name>
<dbReference type="InterPro" id="IPR053844">
    <property type="entry name" value="AH_C"/>
</dbReference>
<dbReference type="Pfam" id="PF01425">
    <property type="entry name" value="Amidase"/>
    <property type="match status" value="1"/>
</dbReference>
<dbReference type="NCBIfam" id="TIGR02713">
    <property type="entry name" value="allophanate_hyd"/>
    <property type="match status" value="1"/>
</dbReference>
<dbReference type="Pfam" id="PF21986">
    <property type="entry name" value="AH_C"/>
    <property type="match status" value="1"/>
</dbReference>
<dbReference type="Gene3D" id="3.10.490.10">
    <property type="entry name" value="Gamma-glutamyl cyclotransferase-like"/>
    <property type="match status" value="1"/>
</dbReference>
<comment type="caution">
    <text evidence="2">The sequence shown here is derived from an EMBL/GenBank/DDBJ whole genome shotgun (WGS) entry which is preliminary data.</text>
</comment>
<accession>A0A917YPS4</accession>
<sequence length="614" mass="64341">MDDTGYAGQTVRRTRHMIESLAFTLPELRRAYAAGLRPSEVIAEFARRLAVADDPGIFLHLIETDRLLAEAEALGAYDSDRPLWGVPFAVKDNIDVAGCPTTAACPAFAYVAERDAFVVARLRAAGALPVGKTNLDQFATGLVGVRTPWPVPRNALDPQIVPGGSSSGSAVAVARGLVAFSLGTDTAGSGRVPAALNNIVGLKPSLGALSTSGVVPACRTLDAVSIFALTVEDAHAVFRQACAYDAADPFARPIAAPPAARLPPEMRIGIPDPATIRFFGDTEQQAAFDAVCARLGEIATVVEVDFTPFFAIAEMLYAGAWVAERHTVVGPLMESAPEAVLPVIRSIVGRAEKMTAADAFRDLYQMAALRREVQPTLDGLDMLCVPSIPTFPTLRDLEADPIRPNSQLGTYTNFANLLGLCGLAVPAPARGDGRPGGVTLLAQAGRDAMLAALGAQIEQWGVRNLGATGWPVPAALPPEDGAAPGEIEVAVCGAHMSGLPLNPELTRLGARFLRRGPTLPEYRLYSLPGGPPRRPGLVRSATGGTAIEVEVWALPAAHFGTFMEGIPAPLSIGTLRLADGTMPKGFLCEAAAIGAAEDVSAFGGWRRVLAETAT</sequence>
<dbReference type="GO" id="GO:0004601">
    <property type="term" value="F:peroxidase activity"/>
    <property type="evidence" value="ECO:0007669"/>
    <property type="project" value="InterPro"/>
</dbReference>
<dbReference type="InterPro" id="IPR000120">
    <property type="entry name" value="Amidase"/>
</dbReference>
<dbReference type="InterPro" id="IPR023631">
    <property type="entry name" value="Amidase_dom"/>
</dbReference>
<dbReference type="Gene3D" id="3.90.1300.10">
    <property type="entry name" value="Amidase signature (AS) domain"/>
    <property type="match status" value="1"/>
</dbReference>
<reference evidence="2 3" key="1">
    <citation type="journal article" date="2014" name="Int. J. Syst. Evol. Microbiol.">
        <title>Complete genome sequence of Corynebacterium casei LMG S-19264T (=DSM 44701T), isolated from a smear-ripened cheese.</title>
        <authorList>
            <consortium name="US DOE Joint Genome Institute (JGI-PGF)"/>
            <person name="Walter F."/>
            <person name="Albersmeier A."/>
            <person name="Kalinowski J."/>
            <person name="Ruckert C."/>
        </authorList>
    </citation>
    <scope>NUCLEOTIDE SEQUENCE [LARGE SCALE GENOMIC DNA]</scope>
    <source>
        <strain evidence="2 3">CGMCC 1.7029</strain>
    </source>
</reference>
<dbReference type="InterPro" id="IPR002016">
    <property type="entry name" value="Haem_peroxidase"/>
</dbReference>
<dbReference type="NCBIfam" id="NF006043">
    <property type="entry name" value="PRK08186.1"/>
    <property type="match status" value="1"/>
</dbReference>
<dbReference type="InterPro" id="IPR014085">
    <property type="entry name" value="Allophanate_hydrolase"/>
</dbReference>
<evidence type="ECO:0000313" key="2">
    <source>
        <dbReference type="EMBL" id="GGO37089.1"/>
    </source>
</evidence>
<dbReference type="PANTHER" id="PTHR11895:SF169">
    <property type="entry name" value="GLUTAMYL-TRNA(GLN) AMIDOTRANSFERASE"/>
    <property type="match status" value="1"/>
</dbReference>